<reference evidence="3" key="2">
    <citation type="submission" date="2014-02" db="EMBL/GenBank/DDBJ databases">
        <title>Complete DNA sequence of /Kuraishia capsulata/ illustrates novel genomic features among budding yeasts (/Saccharomycotina/).</title>
        <authorList>
            <person name="Morales L."/>
            <person name="Noel B."/>
            <person name="Porcel B."/>
            <person name="Marcet-Houben M."/>
            <person name="Hullo M-F."/>
            <person name="Sacerdot C."/>
            <person name="Tekaia F."/>
            <person name="Leh-Louis V."/>
            <person name="Despons L."/>
            <person name="Khanna V."/>
            <person name="Aury J-M."/>
            <person name="Barbe V."/>
            <person name="Couloux A."/>
            <person name="Labadie K."/>
            <person name="Pelletier E."/>
            <person name="Souciet J-L."/>
            <person name="Boekhout T."/>
            <person name="Gabaldon T."/>
            <person name="Wincker P."/>
            <person name="Dujon B."/>
        </authorList>
    </citation>
    <scope>NUCLEOTIDE SEQUENCE</scope>
    <source>
        <strain evidence="3">CBS 1993</strain>
    </source>
</reference>
<dbReference type="SUPFAM" id="SSF46950">
    <property type="entry name" value="Double-stranded DNA-binding domain"/>
    <property type="match status" value="1"/>
</dbReference>
<dbReference type="GO" id="GO:0003677">
    <property type="term" value="F:DNA binding"/>
    <property type="evidence" value="ECO:0007669"/>
    <property type="project" value="InterPro"/>
</dbReference>
<evidence type="ECO:0000313" key="3">
    <source>
        <dbReference type="EMBL" id="CDK27217.1"/>
    </source>
</evidence>
<dbReference type="Gene3D" id="1.10.8.140">
    <property type="entry name" value="PDCD5-like"/>
    <property type="match status" value="1"/>
</dbReference>
<dbReference type="PANTHER" id="PTHR10840">
    <property type="entry name" value="PROGRAMMED CELL DEATH PROTEIN 5"/>
    <property type="match status" value="1"/>
</dbReference>
<evidence type="ECO:0000256" key="2">
    <source>
        <dbReference type="SAM" id="MobiDB-lite"/>
    </source>
</evidence>
<dbReference type="GO" id="GO:0006915">
    <property type="term" value="P:apoptotic process"/>
    <property type="evidence" value="ECO:0007669"/>
    <property type="project" value="EnsemblFungi"/>
</dbReference>
<feature type="region of interest" description="Disordered" evidence="2">
    <location>
        <begin position="17"/>
        <end position="41"/>
    </location>
</feature>
<dbReference type="GO" id="GO:0005634">
    <property type="term" value="C:nucleus"/>
    <property type="evidence" value="ECO:0007669"/>
    <property type="project" value="TreeGrafter"/>
</dbReference>
<dbReference type="Proteomes" id="UP000019384">
    <property type="component" value="Unassembled WGS sequence"/>
</dbReference>
<dbReference type="InterPro" id="IPR036883">
    <property type="entry name" value="PDCD5-like_sf"/>
</dbReference>
<dbReference type="RefSeq" id="XP_022459213.1">
    <property type="nucleotide sequence ID" value="XM_022601585.1"/>
</dbReference>
<dbReference type="GO" id="GO:0005829">
    <property type="term" value="C:cytosol"/>
    <property type="evidence" value="ECO:0007669"/>
    <property type="project" value="TreeGrafter"/>
</dbReference>
<accession>W6MPV3</accession>
<name>W6MPV3_9ASCO</name>
<evidence type="ECO:0000256" key="1">
    <source>
        <dbReference type="ARBA" id="ARBA00010490"/>
    </source>
</evidence>
<gene>
    <name evidence="3" type="ORF">KUCA_T00003195001</name>
</gene>
<organism evidence="3 4">
    <name type="scientific">Kuraishia capsulata CBS 1993</name>
    <dbReference type="NCBI Taxonomy" id="1382522"/>
    <lineage>
        <taxon>Eukaryota</taxon>
        <taxon>Fungi</taxon>
        <taxon>Dikarya</taxon>
        <taxon>Ascomycota</taxon>
        <taxon>Saccharomycotina</taxon>
        <taxon>Pichiomycetes</taxon>
        <taxon>Pichiales</taxon>
        <taxon>Pichiaceae</taxon>
        <taxon>Kuraishia</taxon>
    </lineage>
</organism>
<dbReference type="OrthoDB" id="10252486at2759"/>
<dbReference type="Pfam" id="PF01984">
    <property type="entry name" value="dsDNA_bind"/>
    <property type="match status" value="1"/>
</dbReference>
<dbReference type="GeneID" id="34520601"/>
<dbReference type="HOGENOM" id="CLU_122978_0_0_1"/>
<dbReference type="EMBL" id="HG793128">
    <property type="protein sequence ID" value="CDK27217.1"/>
    <property type="molecule type" value="Genomic_DNA"/>
</dbReference>
<dbReference type="PANTHER" id="PTHR10840:SF0">
    <property type="entry name" value="PROGRAMMED CELL DEATH PROTEIN 5"/>
    <property type="match status" value="1"/>
</dbReference>
<proteinExistence type="inferred from homology"/>
<evidence type="ECO:0000313" key="4">
    <source>
        <dbReference type="Proteomes" id="UP000019384"/>
    </source>
</evidence>
<protein>
    <recommendedName>
        <fullName evidence="5">Programmed cell death protein 5</fullName>
    </recommendedName>
</protein>
<reference evidence="3" key="1">
    <citation type="submission" date="2013-12" db="EMBL/GenBank/DDBJ databases">
        <authorList>
            <person name="Genoscope - CEA"/>
        </authorList>
    </citation>
    <scope>NUCLEOTIDE SEQUENCE</scope>
    <source>
        <strain evidence="3">CBS 1993</strain>
    </source>
</reference>
<sequence length="119" mass="13807">MDDSELNAIRAARLQELQKQNQPVTNPVSNDAQSGIMNQVLEPSAKERISRVRLVKPERAKAVEDYIARLVQTGALRRKLGEEEVIEMLNGLAQDENRQRETKIRFERRQLDEEDDFFD</sequence>
<dbReference type="STRING" id="1382522.W6MPV3"/>
<feature type="compositionally biased region" description="Polar residues" evidence="2">
    <location>
        <begin position="17"/>
        <end position="37"/>
    </location>
</feature>
<dbReference type="AlphaFoldDB" id="W6MPV3"/>
<dbReference type="PIRSF" id="PIRSF015730">
    <property type="entry name" value="TFAR19"/>
    <property type="match status" value="1"/>
</dbReference>
<keyword evidence="4" id="KW-1185">Reference proteome</keyword>
<evidence type="ECO:0008006" key="5">
    <source>
        <dbReference type="Google" id="ProtNLM"/>
    </source>
</evidence>
<comment type="similarity">
    <text evidence="1">Belongs to the PDCD5 family.</text>
</comment>
<dbReference type="InterPro" id="IPR002836">
    <property type="entry name" value="PDCD5-like"/>
</dbReference>